<evidence type="ECO:0000313" key="3">
    <source>
        <dbReference type="Proteomes" id="UP000730482"/>
    </source>
</evidence>
<accession>A0ABS5KWD4</accession>
<feature type="compositionally biased region" description="Basic and acidic residues" evidence="1">
    <location>
        <begin position="1"/>
        <end position="18"/>
    </location>
</feature>
<dbReference type="Proteomes" id="UP000730482">
    <property type="component" value="Unassembled WGS sequence"/>
</dbReference>
<dbReference type="RefSeq" id="WP_212012724.1">
    <property type="nucleotide sequence ID" value="NZ_JAAFYZ010000097.1"/>
</dbReference>
<organism evidence="2 3">
    <name type="scientific">Catenulispora pinistramenti</name>
    <dbReference type="NCBI Taxonomy" id="2705254"/>
    <lineage>
        <taxon>Bacteria</taxon>
        <taxon>Bacillati</taxon>
        <taxon>Actinomycetota</taxon>
        <taxon>Actinomycetes</taxon>
        <taxon>Catenulisporales</taxon>
        <taxon>Catenulisporaceae</taxon>
        <taxon>Catenulispora</taxon>
    </lineage>
</organism>
<sequence>MVVHDGGEHDRYESDPGSRGHAGTSADRADEEHAYTQRRPTLPGGAARHGSMKINSLMALVSSLI</sequence>
<feature type="region of interest" description="Disordered" evidence="1">
    <location>
        <begin position="1"/>
        <end position="51"/>
    </location>
</feature>
<dbReference type="EMBL" id="JAAFYZ010000097">
    <property type="protein sequence ID" value="MBS2550275.1"/>
    <property type="molecule type" value="Genomic_DNA"/>
</dbReference>
<name>A0ABS5KWD4_9ACTN</name>
<reference evidence="2 3" key="1">
    <citation type="submission" date="2020-02" db="EMBL/GenBank/DDBJ databases">
        <title>Acidophilic actinobacteria isolated from forest soil.</title>
        <authorList>
            <person name="Golinska P."/>
        </authorList>
    </citation>
    <scope>NUCLEOTIDE SEQUENCE [LARGE SCALE GENOMIC DNA]</scope>
    <source>
        <strain evidence="2 3">NL8</strain>
    </source>
</reference>
<keyword evidence="3" id="KW-1185">Reference proteome</keyword>
<protein>
    <submittedName>
        <fullName evidence="2">Uncharacterized protein</fullName>
    </submittedName>
</protein>
<comment type="caution">
    <text evidence="2">The sequence shown here is derived from an EMBL/GenBank/DDBJ whole genome shotgun (WGS) entry which is preliminary data.</text>
</comment>
<evidence type="ECO:0000256" key="1">
    <source>
        <dbReference type="SAM" id="MobiDB-lite"/>
    </source>
</evidence>
<gene>
    <name evidence="2" type="ORF">KGQ19_25740</name>
</gene>
<proteinExistence type="predicted"/>
<evidence type="ECO:0000313" key="2">
    <source>
        <dbReference type="EMBL" id="MBS2550275.1"/>
    </source>
</evidence>